<name>A0A177SV44_PSEPU</name>
<reference evidence="2 3" key="1">
    <citation type="submission" date="2016-03" db="EMBL/GenBank/DDBJ databases">
        <title>Draft Genome Assembly of Pseudomonas putida strain CBF10-2.</title>
        <authorList>
            <person name="Iyer R.S."/>
            <person name="Damania A."/>
        </authorList>
    </citation>
    <scope>NUCLEOTIDE SEQUENCE [LARGE SCALE GENOMIC DNA]</scope>
    <source>
        <strain evidence="2 3">CBF10-2</strain>
    </source>
</reference>
<dbReference type="Proteomes" id="UP000077752">
    <property type="component" value="Unassembled WGS sequence"/>
</dbReference>
<dbReference type="PANTHER" id="PTHR34075">
    <property type="entry name" value="BLR3430 PROTEIN"/>
    <property type="match status" value="1"/>
</dbReference>
<dbReference type="PANTHER" id="PTHR34075:SF5">
    <property type="entry name" value="BLR3430 PROTEIN"/>
    <property type="match status" value="1"/>
</dbReference>
<dbReference type="Pfam" id="PF01796">
    <property type="entry name" value="OB_ChsH2_C"/>
    <property type="match status" value="1"/>
</dbReference>
<feature type="domain" description="ChsH2 C-terminal OB-fold" evidence="1">
    <location>
        <begin position="48"/>
        <end position="106"/>
    </location>
</feature>
<evidence type="ECO:0000313" key="3">
    <source>
        <dbReference type="Proteomes" id="UP000077752"/>
    </source>
</evidence>
<dbReference type="RefSeq" id="WP_064301374.1">
    <property type="nucleotide sequence ID" value="NZ_LUCV01000004.1"/>
</dbReference>
<dbReference type="InterPro" id="IPR002878">
    <property type="entry name" value="ChsH2_C"/>
</dbReference>
<dbReference type="EMBL" id="LUCV01000004">
    <property type="protein sequence ID" value="OAI94803.1"/>
    <property type="molecule type" value="Genomic_DNA"/>
</dbReference>
<proteinExistence type="predicted"/>
<evidence type="ECO:0000259" key="1">
    <source>
        <dbReference type="Pfam" id="PF01796"/>
    </source>
</evidence>
<protein>
    <recommendedName>
        <fullName evidence="1">ChsH2 C-terminal OB-fold domain-containing protein</fullName>
    </recommendedName>
</protein>
<dbReference type="InterPro" id="IPR052513">
    <property type="entry name" value="Thioester_dehydratase-like"/>
</dbReference>
<organism evidence="2 3">
    <name type="scientific">Pseudomonas putida</name>
    <name type="common">Arthrobacter siderocapsulatus</name>
    <dbReference type="NCBI Taxonomy" id="303"/>
    <lineage>
        <taxon>Bacteria</taxon>
        <taxon>Pseudomonadati</taxon>
        <taxon>Pseudomonadota</taxon>
        <taxon>Gammaproteobacteria</taxon>
        <taxon>Pseudomonadales</taxon>
        <taxon>Pseudomonadaceae</taxon>
        <taxon>Pseudomonas</taxon>
    </lineage>
</organism>
<comment type="caution">
    <text evidence="2">The sequence shown here is derived from an EMBL/GenBank/DDBJ whole genome shotgun (WGS) entry which is preliminary data.</text>
</comment>
<gene>
    <name evidence="2" type="ORF">AYO28_07175</name>
</gene>
<sequence length="122" mass="13634">MHSLKPELDYQRFLGEGRFMLQRSRQSGGYVFYPRVAEPVTGNTDLEWVEASGRGTVYSTTVVRQRPPTPHYNVALIDLEEGVRLMSRVEGIEAEAVRIGMAVKAKILRDDPAAAVLVFEPA</sequence>
<dbReference type="AlphaFoldDB" id="A0A177SV44"/>
<accession>A0A177SV44</accession>
<dbReference type="InterPro" id="IPR012340">
    <property type="entry name" value="NA-bd_OB-fold"/>
</dbReference>
<dbReference type="SUPFAM" id="SSF50249">
    <property type="entry name" value="Nucleic acid-binding proteins"/>
    <property type="match status" value="1"/>
</dbReference>
<evidence type="ECO:0000313" key="2">
    <source>
        <dbReference type="EMBL" id="OAI94803.1"/>
    </source>
</evidence>